<comment type="caution">
    <text evidence="1">The sequence shown here is derived from an EMBL/GenBank/DDBJ whole genome shotgun (WGS) entry which is preliminary data.</text>
</comment>
<dbReference type="AlphaFoldDB" id="A0A3A8JCY0"/>
<organism evidence="1 2">
    <name type="scientific">Corallococcus terminator</name>
    <dbReference type="NCBI Taxonomy" id="2316733"/>
    <lineage>
        <taxon>Bacteria</taxon>
        <taxon>Pseudomonadati</taxon>
        <taxon>Myxococcota</taxon>
        <taxon>Myxococcia</taxon>
        <taxon>Myxococcales</taxon>
        <taxon>Cystobacterineae</taxon>
        <taxon>Myxococcaceae</taxon>
        <taxon>Corallococcus</taxon>
    </lineage>
</organism>
<dbReference type="EMBL" id="RAVZ01000005">
    <property type="protein sequence ID" value="RKG93707.1"/>
    <property type="molecule type" value="Genomic_DNA"/>
</dbReference>
<dbReference type="OrthoDB" id="5511220at2"/>
<evidence type="ECO:0000313" key="1">
    <source>
        <dbReference type="EMBL" id="RKG93707.1"/>
    </source>
</evidence>
<keyword evidence="2" id="KW-1185">Reference proteome</keyword>
<sequence>MHKARVGRWAKAKPRAPKKGESSWAYFRRVYGSITWILDGQADPGLSMFYCGNVTGGGWSCLEIDSDSDYPLDDLVELTGNEELADLVVFHGGWHHDLSFAFDPREVSPTGEQAIIPFGDNLTRLPRRVKPERIVPFGDWLYRRVVALTKVAERNLRELN</sequence>
<dbReference type="Proteomes" id="UP000268094">
    <property type="component" value="Unassembled WGS sequence"/>
</dbReference>
<proteinExistence type="predicted"/>
<name>A0A3A8JCY0_9BACT</name>
<gene>
    <name evidence="1" type="ORF">D7V88_01775</name>
</gene>
<accession>A0A3A8JCY0</accession>
<reference evidence="2" key="1">
    <citation type="submission" date="2018-09" db="EMBL/GenBank/DDBJ databases">
        <authorList>
            <person name="Livingstone P.G."/>
            <person name="Whitworth D.E."/>
        </authorList>
    </citation>
    <scope>NUCLEOTIDE SEQUENCE [LARGE SCALE GENOMIC DNA]</scope>
    <source>
        <strain evidence="2">CA054A</strain>
    </source>
</reference>
<evidence type="ECO:0000313" key="2">
    <source>
        <dbReference type="Proteomes" id="UP000268094"/>
    </source>
</evidence>
<protein>
    <submittedName>
        <fullName evidence="1">Uncharacterized protein</fullName>
    </submittedName>
</protein>